<accession>A0ABR9QDB2</accession>
<dbReference type="Proteomes" id="UP001516662">
    <property type="component" value="Unassembled WGS sequence"/>
</dbReference>
<keyword evidence="2" id="KW-1003">Cell membrane</keyword>
<comment type="subcellular location">
    <subcellularLocation>
        <location evidence="1">Cell membrane</location>
        <topology evidence="1">Multi-pass membrane protein</topology>
    </subcellularLocation>
</comment>
<feature type="domain" description="MrpA C-terminal/MbhD" evidence="7">
    <location>
        <begin position="11"/>
        <end position="76"/>
    </location>
</feature>
<feature type="transmembrane region" description="Helical" evidence="6">
    <location>
        <begin position="53"/>
        <end position="72"/>
    </location>
</feature>
<keyword evidence="9" id="KW-1185">Reference proteome</keyword>
<evidence type="ECO:0000313" key="9">
    <source>
        <dbReference type="Proteomes" id="UP001516662"/>
    </source>
</evidence>
<evidence type="ECO:0000256" key="5">
    <source>
        <dbReference type="ARBA" id="ARBA00023136"/>
    </source>
</evidence>
<evidence type="ECO:0000259" key="7">
    <source>
        <dbReference type="Pfam" id="PF13244"/>
    </source>
</evidence>
<dbReference type="EMBL" id="JADCLJ010000002">
    <property type="protein sequence ID" value="MBE4906488.1"/>
    <property type="molecule type" value="Genomic_DNA"/>
</dbReference>
<evidence type="ECO:0000256" key="4">
    <source>
        <dbReference type="ARBA" id="ARBA00022989"/>
    </source>
</evidence>
<gene>
    <name evidence="8" type="ORF">IMZ08_00265</name>
</gene>
<keyword evidence="3 6" id="KW-0812">Transmembrane</keyword>
<keyword evidence="5 6" id="KW-0472">Membrane</keyword>
<dbReference type="InterPro" id="IPR025383">
    <property type="entry name" value="MrpA_C/MbhD"/>
</dbReference>
<protein>
    <submittedName>
        <fullName evidence="8">DUF4040 domain-containing protein</fullName>
    </submittedName>
</protein>
<feature type="transmembrane region" description="Helical" evidence="6">
    <location>
        <begin position="6"/>
        <end position="23"/>
    </location>
</feature>
<organism evidence="8 9">
    <name type="scientific">Litchfieldia luteola</name>
    <dbReference type="NCBI Taxonomy" id="682179"/>
    <lineage>
        <taxon>Bacteria</taxon>
        <taxon>Bacillati</taxon>
        <taxon>Bacillota</taxon>
        <taxon>Bacilli</taxon>
        <taxon>Bacillales</taxon>
        <taxon>Bacillaceae</taxon>
        <taxon>Litchfieldia</taxon>
    </lineage>
</organism>
<evidence type="ECO:0000256" key="2">
    <source>
        <dbReference type="ARBA" id="ARBA00022475"/>
    </source>
</evidence>
<dbReference type="RefSeq" id="WP_193534010.1">
    <property type="nucleotide sequence ID" value="NZ_JADCLJ010000002.1"/>
</dbReference>
<evidence type="ECO:0000313" key="8">
    <source>
        <dbReference type="EMBL" id="MBE4906488.1"/>
    </source>
</evidence>
<keyword evidence="4 6" id="KW-1133">Transmembrane helix</keyword>
<evidence type="ECO:0000256" key="3">
    <source>
        <dbReference type="ARBA" id="ARBA00022692"/>
    </source>
</evidence>
<reference evidence="8 9" key="1">
    <citation type="submission" date="2020-10" db="EMBL/GenBank/DDBJ databases">
        <title>Bacillus sp. HD4P25, an endophyte from a halophyte.</title>
        <authorList>
            <person name="Sun J.-Q."/>
        </authorList>
    </citation>
    <scope>NUCLEOTIDE SEQUENCE [LARGE SCALE GENOMIC DNA]</scope>
    <source>
        <strain evidence="8 9">YIM 93174</strain>
    </source>
</reference>
<comment type="caution">
    <text evidence="8">The sequence shown here is derived from an EMBL/GenBank/DDBJ whole genome shotgun (WGS) entry which is preliminary data.</text>
</comment>
<dbReference type="Pfam" id="PF13244">
    <property type="entry name" value="MbhD"/>
    <property type="match status" value="1"/>
</dbReference>
<proteinExistence type="predicted"/>
<evidence type="ECO:0000256" key="6">
    <source>
        <dbReference type="SAM" id="Phobius"/>
    </source>
</evidence>
<feature type="transmembrane region" description="Helical" evidence="6">
    <location>
        <begin position="30"/>
        <end position="47"/>
    </location>
</feature>
<evidence type="ECO:0000256" key="1">
    <source>
        <dbReference type="ARBA" id="ARBA00004651"/>
    </source>
</evidence>
<sequence>MIDLLLNLLMLFLLITAFFCVFTKDISTSVITIPIFSAILVVIFVILQAPGVALAEAVMTAGLTTVFFVITIHKTEYE</sequence>
<name>A0ABR9QDB2_9BACI</name>